<dbReference type="GO" id="GO:0046872">
    <property type="term" value="F:metal ion binding"/>
    <property type="evidence" value="ECO:0007669"/>
    <property type="project" value="UniProtKB-KW"/>
</dbReference>
<evidence type="ECO:0000313" key="8">
    <source>
        <dbReference type="Proteomes" id="UP000236654"/>
    </source>
</evidence>
<dbReference type="OrthoDB" id="9790913at2"/>
<keyword evidence="3" id="KW-0349">Heme</keyword>
<dbReference type="PANTHER" id="PTHR47366">
    <property type="entry name" value="TWO-ON-TWO HEMOGLOBIN-3"/>
    <property type="match status" value="1"/>
</dbReference>
<dbReference type="SUPFAM" id="SSF46458">
    <property type="entry name" value="Globin-like"/>
    <property type="match status" value="1"/>
</dbReference>
<comment type="similarity">
    <text evidence="6">Belongs to the truncated hemoglobin family. Group II subfamily.</text>
</comment>
<dbReference type="GO" id="GO:0020037">
    <property type="term" value="F:heme binding"/>
    <property type="evidence" value="ECO:0007669"/>
    <property type="project" value="InterPro"/>
</dbReference>
<comment type="caution">
    <text evidence="7">The sequence shown here is derived from an EMBL/GenBank/DDBJ whole genome shotgun (WGS) entry which is preliminary data.</text>
</comment>
<dbReference type="InterPro" id="IPR019795">
    <property type="entry name" value="Globin_bac-like_CS"/>
</dbReference>
<sequence length="125" mass="14700">MEHQEIDSLYTVLGKEKIKKLVDSFYGFVYQDPEIAPLFKGDIEVIKEKQYCFLTQFFGGPRLYIEKYGAPRMRMRHLPHKIDQKAMEAWLNCMQKAIGTLNLSKEVSEKLYNSFPKLAQHMVNH</sequence>
<keyword evidence="2" id="KW-0813">Transport</keyword>
<keyword evidence="4" id="KW-0479">Metal-binding</keyword>
<protein>
    <submittedName>
        <fullName evidence="7">Globin</fullName>
    </submittedName>
</protein>
<dbReference type="AlphaFoldDB" id="A0A2I0R5Y3"/>
<gene>
    <name evidence="7" type="ORF">CW751_01220</name>
</gene>
<evidence type="ECO:0000256" key="5">
    <source>
        <dbReference type="ARBA" id="ARBA00023004"/>
    </source>
</evidence>
<dbReference type="GO" id="GO:0005344">
    <property type="term" value="F:oxygen carrier activity"/>
    <property type="evidence" value="ECO:0007669"/>
    <property type="project" value="InterPro"/>
</dbReference>
<evidence type="ECO:0000256" key="1">
    <source>
        <dbReference type="ARBA" id="ARBA00001971"/>
    </source>
</evidence>
<keyword evidence="5" id="KW-0408">Iron</keyword>
<dbReference type="InterPro" id="IPR044203">
    <property type="entry name" value="GlbO/GLB3-like"/>
</dbReference>
<organism evidence="7 8">
    <name type="scientific">Brumimicrobium salinarum</name>
    <dbReference type="NCBI Taxonomy" id="2058658"/>
    <lineage>
        <taxon>Bacteria</taxon>
        <taxon>Pseudomonadati</taxon>
        <taxon>Bacteroidota</taxon>
        <taxon>Flavobacteriia</taxon>
        <taxon>Flavobacteriales</taxon>
        <taxon>Crocinitomicaceae</taxon>
        <taxon>Brumimicrobium</taxon>
    </lineage>
</organism>
<keyword evidence="8" id="KW-1185">Reference proteome</keyword>
<evidence type="ECO:0000256" key="3">
    <source>
        <dbReference type="ARBA" id="ARBA00022617"/>
    </source>
</evidence>
<dbReference type="PROSITE" id="PS01213">
    <property type="entry name" value="GLOBIN_FAM_2"/>
    <property type="match status" value="1"/>
</dbReference>
<evidence type="ECO:0000256" key="2">
    <source>
        <dbReference type="ARBA" id="ARBA00022448"/>
    </source>
</evidence>
<dbReference type="InterPro" id="IPR009050">
    <property type="entry name" value="Globin-like_sf"/>
</dbReference>
<dbReference type="InterPro" id="IPR012292">
    <property type="entry name" value="Globin/Proto"/>
</dbReference>
<dbReference type="PANTHER" id="PTHR47366:SF1">
    <property type="entry name" value="TWO-ON-TWO HEMOGLOBIN-3"/>
    <property type="match status" value="1"/>
</dbReference>
<accession>A0A2I0R5Y3</accession>
<comment type="cofactor">
    <cofactor evidence="1">
        <name>heme</name>
        <dbReference type="ChEBI" id="CHEBI:30413"/>
    </cofactor>
</comment>
<dbReference type="RefSeq" id="WP_101333133.1">
    <property type="nucleotide sequence ID" value="NZ_PJNI01000001.1"/>
</dbReference>
<evidence type="ECO:0000256" key="4">
    <source>
        <dbReference type="ARBA" id="ARBA00022723"/>
    </source>
</evidence>
<proteinExistence type="inferred from homology"/>
<dbReference type="Pfam" id="PF01152">
    <property type="entry name" value="Bac_globin"/>
    <property type="match status" value="1"/>
</dbReference>
<evidence type="ECO:0000313" key="7">
    <source>
        <dbReference type="EMBL" id="PKR81987.1"/>
    </source>
</evidence>
<dbReference type="InterPro" id="IPR001486">
    <property type="entry name" value="Hemoglobin_trunc"/>
</dbReference>
<name>A0A2I0R5Y3_9FLAO</name>
<dbReference type="EMBL" id="PJNI01000001">
    <property type="protein sequence ID" value="PKR81987.1"/>
    <property type="molecule type" value="Genomic_DNA"/>
</dbReference>
<evidence type="ECO:0000256" key="6">
    <source>
        <dbReference type="ARBA" id="ARBA00034496"/>
    </source>
</evidence>
<dbReference type="Gene3D" id="1.10.490.10">
    <property type="entry name" value="Globins"/>
    <property type="match status" value="1"/>
</dbReference>
<dbReference type="GO" id="GO:0019825">
    <property type="term" value="F:oxygen binding"/>
    <property type="evidence" value="ECO:0007669"/>
    <property type="project" value="InterPro"/>
</dbReference>
<reference evidence="7 8" key="1">
    <citation type="submission" date="2017-12" db="EMBL/GenBank/DDBJ databases">
        <title>The draft genome sequence of Brumimicrobium saltpan LHR20.</title>
        <authorList>
            <person name="Do Z.-J."/>
            <person name="Luo H.-R."/>
        </authorList>
    </citation>
    <scope>NUCLEOTIDE SEQUENCE [LARGE SCALE GENOMIC DNA]</scope>
    <source>
        <strain evidence="7 8">LHR20</strain>
    </source>
</reference>
<dbReference type="Proteomes" id="UP000236654">
    <property type="component" value="Unassembled WGS sequence"/>
</dbReference>